<dbReference type="RefSeq" id="XP_022665660.1">
    <property type="nucleotide sequence ID" value="XM_022809925.1"/>
</dbReference>
<dbReference type="PANTHER" id="PTHR46712">
    <property type="entry name" value="PHOSPHATIDYLGLYCEROPHOSPHATASE AND PROTEIN-TYROSINE PHOSPHATASE 1"/>
    <property type="match status" value="1"/>
</dbReference>
<dbReference type="CDD" id="cd14524">
    <property type="entry name" value="PTPMT1"/>
    <property type="match status" value="1"/>
</dbReference>
<keyword evidence="8" id="KW-0594">Phospholipid biosynthesis</keyword>
<evidence type="ECO:0000256" key="16">
    <source>
        <dbReference type="ARBA" id="ARBA00052780"/>
    </source>
</evidence>
<comment type="catalytic activity">
    <reaction evidence="15">
        <text>1,2-di-(9Z-octadecenoyl)-sn-glycero-3-phospho-(1'-sn-glycerol-3'-phosphate) + H2O = 1,2-di-(9Z-octadecenoyl)-sn-glycero-3-phospho-(1'-sn-glycerol) + phosphate</text>
        <dbReference type="Rhea" id="RHEA:42304"/>
        <dbReference type="ChEBI" id="CHEBI:15377"/>
        <dbReference type="ChEBI" id="CHEBI:43474"/>
        <dbReference type="ChEBI" id="CHEBI:75163"/>
        <dbReference type="ChEBI" id="CHEBI:78907"/>
    </reaction>
    <physiologicalReaction direction="left-to-right" evidence="15">
        <dbReference type="Rhea" id="RHEA:42305"/>
    </physiologicalReaction>
</comment>
<dbReference type="GO" id="GO:0004439">
    <property type="term" value="F:phosphatidylinositol-4,5-bisphosphate 5-phosphatase activity"/>
    <property type="evidence" value="ECO:0007669"/>
    <property type="project" value="TreeGrafter"/>
</dbReference>
<feature type="domain" description="Tyrosine specific protein phosphatases" evidence="19">
    <location>
        <begin position="97"/>
        <end position="165"/>
    </location>
</feature>
<evidence type="ECO:0000256" key="9">
    <source>
        <dbReference type="ARBA" id="ARBA00023264"/>
    </source>
</evidence>
<dbReference type="InterPro" id="IPR000387">
    <property type="entry name" value="Tyr_Pase_dom"/>
</dbReference>
<keyword evidence="5" id="KW-0904">Protein phosphatase</keyword>
<comment type="subcellular location">
    <subcellularLocation>
        <location evidence="1">Membrane</location>
    </subcellularLocation>
</comment>
<dbReference type="InterPro" id="IPR044596">
    <property type="entry name" value="PTPMT1-like"/>
</dbReference>
<evidence type="ECO:0000313" key="20">
    <source>
        <dbReference type="EnsemblMetazoa" id="XP_022665660"/>
    </source>
</evidence>
<evidence type="ECO:0000256" key="14">
    <source>
        <dbReference type="ARBA" id="ARBA00052505"/>
    </source>
</evidence>
<reference evidence="20" key="1">
    <citation type="submission" date="2021-01" db="UniProtKB">
        <authorList>
            <consortium name="EnsemblMetazoa"/>
        </authorList>
    </citation>
    <scope>IDENTIFICATION</scope>
</reference>
<dbReference type="GO" id="GO:0004721">
    <property type="term" value="F:phosphoprotein phosphatase activity"/>
    <property type="evidence" value="ECO:0007669"/>
    <property type="project" value="UniProtKB-KW"/>
</dbReference>
<dbReference type="GO" id="GO:0005737">
    <property type="term" value="C:cytoplasm"/>
    <property type="evidence" value="ECO:0007669"/>
    <property type="project" value="UniProtKB-ARBA"/>
</dbReference>
<sequence>MFSRITFYPSLVYNIFMEKMSSRRWFDRIDETVILGALPFRGVADQLVTEENVRGVVSMNEDFELMFWVPTSEEWNQKGCEFLQLSTTDIFEAPSEDKLRKGVEFIYKLYQSGHSVYVHCKAGRTRSATLVGCYLMRRYRMTPEQCVDLMRGKREHILLQTAQWDALRTHYSNHVRPLVDKEGAPQVCVIRMDSNCSRVVHIIHIVNNK</sequence>
<keyword evidence="4" id="KW-0378">Hydrolase</keyword>
<evidence type="ECO:0000259" key="19">
    <source>
        <dbReference type="PROSITE" id="PS50056"/>
    </source>
</evidence>
<dbReference type="FunFam" id="3.90.190.10:FF:000060">
    <property type="entry name" value="Phosphatidylglycerophosphatase and protein-tyrosine phosphatase 1"/>
    <property type="match status" value="1"/>
</dbReference>
<dbReference type="InterPro" id="IPR000340">
    <property type="entry name" value="Dual-sp_phosphatase_cat-dom"/>
</dbReference>
<dbReference type="KEGG" id="vde:111252306"/>
<evidence type="ECO:0000256" key="12">
    <source>
        <dbReference type="ARBA" id="ARBA00050944"/>
    </source>
</evidence>
<evidence type="ECO:0000256" key="2">
    <source>
        <dbReference type="ARBA" id="ARBA00005189"/>
    </source>
</evidence>
<dbReference type="OrthoDB" id="273181at2759"/>
<evidence type="ECO:0000256" key="5">
    <source>
        <dbReference type="ARBA" id="ARBA00022912"/>
    </source>
</evidence>
<dbReference type="AlphaFoldDB" id="A0A7M7KLW8"/>
<protein>
    <recommendedName>
        <fullName evidence="17">Phosphatidylglycerophosphatase and protein-tyrosine phosphatase 1</fullName>
        <ecNumber evidence="11">3.1.3.27</ecNumber>
    </recommendedName>
</protein>
<dbReference type="PROSITE" id="PS50054">
    <property type="entry name" value="TYR_PHOSPHATASE_DUAL"/>
    <property type="match status" value="1"/>
</dbReference>
<dbReference type="InterPro" id="IPR016130">
    <property type="entry name" value="Tyr_Pase_AS"/>
</dbReference>
<evidence type="ECO:0000256" key="11">
    <source>
        <dbReference type="ARBA" id="ARBA00024224"/>
    </source>
</evidence>
<comment type="catalytic activity">
    <reaction evidence="14">
        <text>1,2-dibutyryl-sn-glycero-3-phospho-(1D-myo-inositol-5-phosphate) + H2O = 1,2-dibutyryl-sn-glycero-3-phospho-(1D-myo-inositol) + phosphate</text>
        <dbReference type="Rhea" id="RHEA:42584"/>
        <dbReference type="ChEBI" id="CHEBI:15377"/>
        <dbReference type="ChEBI" id="CHEBI:43474"/>
        <dbReference type="ChEBI" id="CHEBI:82605"/>
        <dbReference type="ChEBI" id="CHEBI:82606"/>
    </reaction>
    <physiologicalReaction direction="left-to-right" evidence="14">
        <dbReference type="Rhea" id="RHEA:42585"/>
    </physiologicalReaction>
</comment>
<dbReference type="PROSITE" id="PS50056">
    <property type="entry name" value="TYR_PHOSPHATASE_2"/>
    <property type="match status" value="1"/>
</dbReference>
<evidence type="ECO:0000256" key="3">
    <source>
        <dbReference type="ARBA" id="ARBA00022516"/>
    </source>
</evidence>
<comment type="pathway">
    <text evidence="10">Phospholipid metabolism; phosphatidylglycerol biosynthesis; phosphatidylglycerol from CDP-diacylglycerol: step 2/2.</text>
</comment>
<evidence type="ECO:0000313" key="21">
    <source>
        <dbReference type="Proteomes" id="UP000594260"/>
    </source>
</evidence>
<dbReference type="InterPro" id="IPR020422">
    <property type="entry name" value="TYR_PHOSPHATASE_DUAL_dom"/>
</dbReference>
<keyword evidence="7" id="KW-0472">Membrane</keyword>
<dbReference type="OMA" id="HESACMV"/>
<evidence type="ECO:0000256" key="4">
    <source>
        <dbReference type="ARBA" id="ARBA00022801"/>
    </source>
</evidence>
<comment type="catalytic activity">
    <reaction evidence="16">
        <text>1,2-dioctanoyl-sn-glycero-3-phospho-(1D-myo-inositol-5-phosphate) + H2O = 1,2-dioctanoyl-sn-glycero-3-phospho-(1D-myo-inositol) + phosphate</text>
        <dbReference type="Rhea" id="RHEA:42308"/>
        <dbReference type="ChEBI" id="CHEBI:15377"/>
        <dbReference type="ChEBI" id="CHEBI:43474"/>
        <dbReference type="ChEBI" id="CHEBI:65221"/>
        <dbReference type="ChEBI" id="CHEBI:78911"/>
    </reaction>
    <physiologicalReaction direction="left-to-right" evidence="16">
        <dbReference type="Rhea" id="RHEA:42309"/>
    </physiologicalReaction>
</comment>
<evidence type="ECO:0000256" key="13">
    <source>
        <dbReference type="ARBA" id="ARBA00051818"/>
    </source>
</evidence>
<dbReference type="GeneID" id="111252306"/>
<evidence type="ECO:0000256" key="1">
    <source>
        <dbReference type="ARBA" id="ARBA00004370"/>
    </source>
</evidence>
<name>A0A7M7KLW8_VARDE</name>
<evidence type="ECO:0000256" key="15">
    <source>
        <dbReference type="ARBA" id="ARBA00052632"/>
    </source>
</evidence>
<dbReference type="GO" id="GO:0008962">
    <property type="term" value="F:phosphatidylglycerophosphatase activity"/>
    <property type="evidence" value="ECO:0007669"/>
    <property type="project" value="UniProtKB-EC"/>
</dbReference>
<keyword evidence="3" id="KW-0444">Lipid biosynthesis</keyword>
<evidence type="ECO:0000256" key="10">
    <source>
        <dbReference type="ARBA" id="ARBA00024192"/>
    </source>
</evidence>
<proteinExistence type="predicted"/>
<dbReference type="Proteomes" id="UP000594260">
    <property type="component" value="Unplaced"/>
</dbReference>
<dbReference type="SUPFAM" id="SSF52799">
    <property type="entry name" value="(Phosphotyrosine protein) phosphatases II"/>
    <property type="match status" value="1"/>
</dbReference>
<comment type="pathway">
    <text evidence="2">Lipid metabolism.</text>
</comment>
<dbReference type="PANTHER" id="PTHR46712:SF1">
    <property type="entry name" value="PHOSPHATIDYLGLYCEROPHOSPHATASE AND PROTEIN-TYROSINE PHOSPHATASE 1"/>
    <property type="match status" value="1"/>
</dbReference>
<keyword evidence="6" id="KW-0443">Lipid metabolism</keyword>
<evidence type="ECO:0000256" key="6">
    <source>
        <dbReference type="ARBA" id="ARBA00023098"/>
    </source>
</evidence>
<dbReference type="GO" id="GO:0016020">
    <property type="term" value="C:membrane"/>
    <property type="evidence" value="ECO:0007669"/>
    <property type="project" value="UniProtKB-SubCell"/>
</dbReference>
<accession>A0A7M7KLW8</accession>
<organism evidence="20 21">
    <name type="scientific">Varroa destructor</name>
    <name type="common">Honeybee mite</name>
    <dbReference type="NCBI Taxonomy" id="109461"/>
    <lineage>
        <taxon>Eukaryota</taxon>
        <taxon>Metazoa</taxon>
        <taxon>Ecdysozoa</taxon>
        <taxon>Arthropoda</taxon>
        <taxon>Chelicerata</taxon>
        <taxon>Arachnida</taxon>
        <taxon>Acari</taxon>
        <taxon>Parasitiformes</taxon>
        <taxon>Mesostigmata</taxon>
        <taxon>Gamasina</taxon>
        <taxon>Dermanyssoidea</taxon>
        <taxon>Varroidae</taxon>
        <taxon>Varroa</taxon>
    </lineage>
</organism>
<dbReference type="GO" id="GO:0008654">
    <property type="term" value="P:phospholipid biosynthetic process"/>
    <property type="evidence" value="ECO:0007669"/>
    <property type="project" value="UniProtKB-KW"/>
</dbReference>
<comment type="catalytic activity">
    <reaction evidence="12">
        <text>a 1,2-diacyl-sn-glycero-3-phospho-(1'-sn-glycero-3'-phosphate) + H2O = a 1,2-diacyl-sn-glycero-3-phospho-(1'-sn-glycerol) + phosphate</text>
        <dbReference type="Rhea" id="RHEA:33751"/>
        <dbReference type="ChEBI" id="CHEBI:15377"/>
        <dbReference type="ChEBI" id="CHEBI:43474"/>
        <dbReference type="ChEBI" id="CHEBI:60110"/>
        <dbReference type="ChEBI" id="CHEBI:64716"/>
        <dbReference type="EC" id="3.1.3.27"/>
    </reaction>
    <physiologicalReaction direction="left-to-right" evidence="12">
        <dbReference type="Rhea" id="RHEA:33752"/>
    </physiologicalReaction>
</comment>
<dbReference type="EnsemblMetazoa" id="XM_022809925">
    <property type="protein sequence ID" value="XP_022665660"/>
    <property type="gene ID" value="LOC111252306"/>
</dbReference>
<dbReference type="SMART" id="SM00195">
    <property type="entry name" value="DSPc"/>
    <property type="match status" value="1"/>
</dbReference>
<keyword evidence="9" id="KW-1208">Phospholipid metabolism</keyword>
<dbReference type="InterPro" id="IPR029021">
    <property type="entry name" value="Prot-tyrosine_phosphatase-like"/>
</dbReference>
<dbReference type="Pfam" id="PF00782">
    <property type="entry name" value="DSPc"/>
    <property type="match status" value="1"/>
</dbReference>
<dbReference type="FunCoup" id="A0A7M7KLW8">
    <property type="interactions" value="259"/>
</dbReference>
<keyword evidence="21" id="KW-1185">Reference proteome</keyword>
<evidence type="ECO:0000256" key="8">
    <source>
        <dbReference type="ARBA" id="ARBA00023209"/>
    </source>
</evidence>
<dbReference type="PROSITE" id="PS00383">
    <property type="entry name" value="TYR_PHOSPHATASE_1"/>
    <property type="match status" value="1"/>
</dbReference>
<dbReference type="InterPro" id="IPR042165">
    <property type="entry name" value="PTPMT1"/>
</dbReference>
<comment type="catalytic activity">
    <reaction evidence="13">
        <text>a 1-acyl-2-hexanoyl-sn-glycero-3-phospho-(1D-myo-inositol-5-phosphate) + H2O = a 1-acyl-2-hexanoyl-sn-glycero-3-phospho-(1D-myo-inositol) + phosphate</text>
        <dbReference type="Rhea" id="RHEA:42320"/>
        <dbReference type="ChEBI" id="CHEBI:15377"/>
        <dbReference type="ChEBI" id="CHEBI:43474"/>
        <dbReference type="ChEBI" id="CHEBI:78930"/>
        <dbReference type="ChEBI" id="CHEBI:78931"/>
    </reaction>
    <physiologicalReaction direction="left-to-right" evidence="13">
        <dbReference type="Rhea" id="RHEA:42321"/>
    </physiologicalReaction>
</comment>
<dbReference type="Gene3D" id="3.90.190.10">
    <property type="entry name" value="Protein tyrosine phosphatase superfamily"/>
    <property type="match status" value="1"/>
</dbReference>
<evidence type="ECO:0000256" key="17">
    <source>
        <dbReference type="ARBA" id="ARBA00069309"/>
    </source>
</evidence>
<evidence type="ECO:0000259" key="18">
    <source>
        <dbReference type="PROSITE" id="PS50054"/>
    </source>
</evidence>
<dbReference type="InParanoid" id="A0A7M7KLW8"/>
<dbReference type="EC" id="3.1.3.27" evidence="11"/>
<evidence type="ECO:0000256" key="7">
    <source>
        <dbReference type="ARBA" id="ARBA00023136"/>
    </source>
</evidence>
<feature type="domain" description="Tyrosine-protein phosphatase" evidence="18">
    <location>
        <begin position="25"/>
        <end position="176"/>
    </location>
</feature>